<reference evidence="6 7" key="1">
    <citation type="submission" date="2015-10" db="EMBL/GenBank/DDBJ databases">
        <title>Transcriptomic analysis of a linuron degrading triple-species bacterial consortium.</title>
        <authorList>
            <person name="Albers P."/>
        </authorList>
    </citation>
    <scope>NUCLEOTIDE SEQUENCE [LARGE SCALE GENOMIC DNA]</scope>
    <source>
        <strain evidence="6 7">WDL6</strain>
    </source>
</reference>
<dbReference type="PRINTS" id="PR00455">
    <property type="entry name" value="HTHTETR"/>
</dbReference>
<dbReference type="PATRIC" id="fig|121290.4.peg.3210"/>
<dbReference type="SUPFAM" id="SSF48498">
    <property type="entry name" value="Tetracyclin repressor-like, C-terminal domain"/>
    <property type="match status" value="1"/>
</dbReference>
<feature type="domain" description="HTH tetR-type" evidence="5">
    <location>
        <begin position="17"/>
        <end position="77"/>
    </location>
</feature>
<accession>A0A109BK97</accession>
<evidence type="ECO:0000313" key="7">
    <source>
        <dbReference type="Proteomes" id="UP000059074"/>
    </source>
</evidence>
<dbReference type="Pfam" id="PF00440">
    <property type="entry name" value="TetR_N"/>
    <property type="match status" value="1"/>
</dbReference>
<name>A0A109BK97_HYPSL</name>
<dbReference type="AlphaFoldDB" id="A0A109BK97"/>
<keyword evidence="1" id="KW-0805">Transcription regulation</keyword>
<evidence type="ECO:0000313" key="6">
    <source>
        <dbReference type="EMBL" id="KWT70040.1"/>
    </source>
</evidence>
<dbReference type="GO" id="GO:0000976">
    <property type="term" value="F:transcription cis-regulatory region binding"/>
    <property type="evidence" value="ECO:0007669"/>
    <property type="project" value="TreeGrafter"/>
</dbReference>
<evidence type="ECO:0000256" key="2">
    <source>
        <dbReference type="ARBA" id="ARBA00023125"/>
    </source>
</evidence>
<dbReference type="PANTHER" id="PTHR30055">
    <property type="entry name" value="HTH-TYPE TRANSCRIPTIONAL REGULATOR RUTR"/>
    <property type="match status" value="1"/>
</dbReference>
<dbReference type="PANTHER" id="PTHR30055:SF220">
    <property type="entry name" value="TETR-FAMILY REGULATORY PROTEIN"/>
    <property type="match status" value="1"/>
</dbReference>
<evidence type="ECO:0000256" key="4">
    <source>
        <dbReference type="PROSITE-ProRule" id="PRU00335"/>
    </source>
</evidence>
<dbReference type="GO" id="GO:0003700">
    <property type="term" value="F:DNA-binding transcription factor activity"/>
    <property type="evidence" value="ECO:0007669"/>
    <property type="project" value="TreeGrafter"/>
</dbReference>
<evidence type="ECO:0000256" key="1">
    <source>
        <dbReference type="ARBA" id="ARBA00023015"/>
    </source>
</evidence>
<dbReference type="Gene3D" id="1.10.357.10">
    <property type="entry name" value="Tetracycline Repressor, domain 2"/>
    <property type="match status" value="1"/>
</dbReference>
<sequence>MAWQKGGPGARRGYHHGNLREALIAAALELISKKGPAGFTFADAARAAGVSPAAPYRHYRDRDALLADIARRGFDAFADALAKAWNDGKPTPRAAFERVGRAYLDFAAKEPAQFSAMFESGLPMGDHPEVREAGERAFAVLRQACDALAATLPPAKRPPSLMMALHIWSLSHGIAALFSRGDAARRPIPMSAEDLLEAAVLIYLDGLGVTSDK</sequence>
<dbReference type="Pfam" id="PF13305">
    <property type="entry name" value="TetR_C_33"/>
    <property type="match status" value="1"/>
</dbReference>
<gene>
    <name evidence="6" type="ORF">APY04_1249</name>
</gene>
<evidence type="ECO:0000259" key="5">
    <source>
        <dbReference type="PROSITE" id="PS50977"/>
    </source>
</evidence>
<dbReference type="Proteomes" id="UP000059074">
    <property type="component" value="Unassembled WGS sequence"/>
</dbReference>
<keyword evidence="2 4" id="KW-0238">DNA-binding</keyword>
<organism evidence="6 7">
    <name type="scientific">Hyphomicrobium sulfonivorans</name>
    <dbReference type="NCBI Taxonomy" id="121290"/>
    <lineage>
        <taxon>Bacteria</taxon>
        <taxon>Pseudomonadati</taxon>
        <taxon>Pseudomonadota</taxon>
        <taxon>Alphaproteobacteria</taxon>
        <taxon>Hyphomicrobiales</taxon>
        <taxon>Hyphomicrobiaceae</taxon>
        <taxon>Hyphomicrobium</taxon>
    </lineage>
</organism>
<proteinExistence type="predicted"/>
<comment type="caution">
    <text evidence="6">The sequence shown here is derived from an EMBL/GenBank/DDBJ whole genome shotgun (WGS) entry which is preliminary data.</text>
</comment>
<keyword evidence="3" id="KW-0804">Transcription</keyword>
<protein>
    <submittedName>
        <fullName evidence="6">Transcriptional regulator, TetR family</fullName>
    </submittedName>
</protein>
<dbReference type="STRING" id="121290.APY04_1249"/>
<evidence type="ECO:0000256" key="3">
    <source>
        <dbReference type="ARBA" id="ARBA00023163"/>
    </source>
</evidence>
<feature type="DNA-binding region" description="H-T-H motif" evidence="4">
    <location>
        <begin position="40"/>
        <end position="59"/>
    </location>
</feature>
<dbReference type="OrthoDB" id="7056813at2"/>
<dbReference type="SUPFAM" id="SSF46689">
    <property type="entry name" value="Homeodomain-like"/>
    <property type="match status" value="1"/>
</dbReference>
<dbReference type="InterPro" id="IPR025996">
    <property type="entry name" value="MT1864/Rv1816-like_C"/>
</dbReference>
<dbReference type="EMBL" id="LMTR01000040">
    <property type="protein sequence ID" value="KWT70040.1"/>
    <property type="molecule type" value="Genomic_DNA"/>
</dbReference>
<dbReference type="InterPro" id="IPR001647">
    <property type="entry name" value="HTH_TetR"/>
</dbReference>
<keyword evidence="7" id="KW-1185">Reference proteome</keyword>
<dbReference type="InterPro" id="IPR050109">
    <property type="entry name" value="HTH-type_TetR-like_transc_reg"/>
</dbReference>
<dbReference type="InterPro" id="IPR036271">
    <property type="entry name" value="Tet_transcr_reg_TetR-rel_C_sf"/>
</dbReference>
<dbReference type="PROSITE" id="PS50977">
    <property type="entry name" value="HTH_TETR_2"/>
    <property type="match status" value="1"/>
</dbReference>
<dbReference type="InterPro" id="IPR009057">
    <property type="entry name" value="Homeodomain-like_sf"/>
</dbReference>
<dbReference type="RefSeq" id="WP_068460789.1">
    <property type="nucleotide sequence ID" value="NZ_JAEFBX010000001.1"/>
</dbReference>